<dbReference type="Proteomes" id="UP001329430">
    <property type="component" value="Chromosome 5"/>
</dbReference>
<name>A0AAN7ZMB8_9COLE</name>
<evidence type="ECO:0000256" key="1">
    <source>
        <dbReference type="ARBA" id="ARBA00022679"/>
    </source>
</evidence>
<comment type="caution">
    <text evidence="14">The sequence shown here is derived from an EMBL/GenBank/DDBJ whole genome shotgun (WGS) entry which is preliminary data.</text>
</comment>
<dbReference type="AlphaFoldDB" id="A0AAN7ZMB8"/>
<keyword evidence="15" id="KW-1185">Reference proteome</keyword>
<evidence type="ECO:0000256" key="9">
    <source>
        <dbReference type="ARBA" id="ARBA00051711"/>
    </source>
</evidence>
<dbReference type="PANTHER" id="PTHR20905:SF1">
    <property type="entry name" value="AT07410P-RELATED"/>
    <property type="match status" value="1"/>
</dbReference>
<dbReference type="EMBL" id="JAVRBK010000005">
    <property type="protein sequence ID" value="KAK5643356.1"/>
    <property type="molecule type" value="Genomic_DNA"/>
</dbReference>
<comment type="catalytic activity">
    <reaction evidence="9">
        <text>dopamine + acetyl-CoA = N-acetyldopamine + CoA + H(+)</text>
        <dbReference type="Rhea" id="RHEA:51388"/>
        <dbReference type="ChEBI" id="CHEBI:15378"/>
        <dbReference type="ChEBI" id="CHEBI:57287"/>
        <dbReference type="ChEBI" id="CHEBI:57288"/>
        <dbReference type="ChEBI" id="CHEBI:59905"/>
        <dbReference type="ChEBI" id="CHEBI:125678"/>
    </reaction>
    <physiologicalReaction direction="left-to-right" evidence="9">
        <dbReference type="Rhea" id="RHEA:51389"/>
    </physiologicalReaction>
</comment>
<gene>
    <name evidence="14" type="ORF">RI129_007201</name>
</gene>
<comment type="catalytic activity">
    <reaction evidence="12">
        <text>dopamine + hexadecanoyl-CoA = N-hexadecanoyl-dopamine + CoA + H(+)</text>
        <dbReference type="Rhea" id="RHEA:51376"/>
        <dbReference type="ChEBI" id="CHEBI:15378"/>
        <dbReference type="ChEBI" id="CHEBI:57287"/>
        <dbReference type="ChEBI" id="CHEBI:57379"/>
        <dbReference type="ChEBI" id="CHEBI:59905"/>
        <dbReference type="ChEBI" id="CHEBI:134058"/>
    </reaction>
    <physiologicalReaction direction="left-to-right" evidence="12">
        <dbReference type="Rhea" id="RHEA:51377"/>
    </physiologicalReaction>
</comment>
<comment type="pathway">
    <text evidence="3">Aromatic compound metabolism; melatonin biosynthesis; melatonin from serotonin: step 1/2.</text>
</comment>
<evidence type="ECO:0000256" key="5">
    <source>
        <dbReference type="ARBA" id="ARBA00039114"/>
    </source>
</evidence>
<evidence type="ECO:0000256" key="3">
    <source>
        <dbReference type="ARBA" id="ARBA00037926"/>
    </source>
</evidence>
<dbReference type="InterPro" id="IPR016181">
    <property type="entry name" value="Acyl_CoA_acyltransferase"/>
</dbReference>
<dbReference type="Gene3D" id="3.40.630.30">
    <property type="match status" value="1"/>
</dbReference>
<comment type="similarity">
    <text evidence="4">Belongs to the acetyltransferase family. AANAT subfamily.</text>
</comment>
<evidence type="ECO:0000313" key="14">
    <source>
        <dbReference type="EMBL" id="KAK5643356.1"/>
    </source>
</evidence>
<dbReference type="SUPFAM" id="SSF55729">
    <property type="entry name" value="Acyl-CoA N-acyltransferases (Nat)"/>
    <property type="match status" value="1"/>
</dbReference>
<protein>
    <recommendedName>
        <fullName evidence="5">aralkylamine N-acetyltransferase</fullName>
        <ecNumber evidence="5">2.3.1.87</ecNumber>
    </recommendedName>
</protein>
<comment type="catalytic activity">
    <reaction evidence="13">
        <text>serotonin + acetyl-CoA = N-acetylserotonin + CoA + H(+)</text>
        <dbReference type="Rhea" id="RHEA:25217"/>
        <dbReference type="ChEBI" id="CHEBI:15378"/>
        <dbReference type="ChEBI" id="CHEBI:17697"/>
        <dbReference type="ChEBI" id="CHEBI:57287"/>
        <dbReference type="ChEBI" id="CHEBI:57288"/>
        <dbReference type="ChEBI" id="CHEBI:350546"/>
        <dbReference type="EC" id="2.3.1.87"/>
    </reaction>
    <physiologicalReaction direction="left-to-right" evidence="13">
        <dbReference type="Rhea" id="RHEA:25218"/>
    </physiologicalReaction>
</comment>
<proteinExistence type="inferred from homology"/>
<evidence type="ECO:0000256" key="4">
    <source>
        <dbReference type="ARBA" id="ARBA00038182"/>
    </source>
</evidence>
<dbReference type="FunFam" id="3.40.630.30:FF:000046">
    <property type="entry name" value="Dopamine N-acetyltransferase"/>
    <property type="match status" value="1"/>
</dbReference>
<comment type="catalytic activity">
    <reaction evidence="7">
        <text>serotonin + octadecanoyl-CoA = N-octadecanoyl-serotonin + CoA + H(+)</text>
        <dbReference type="Rhea" id="RHEA:51400"/>
        <dbReference type="ChEBI" id="CHEBI:15378"/>
        <dbReference type="ChEBI" id="CHEBI:57287"/>
        <dbReference type="ChEBI" id="CHEBI:57394"/>
        <dbReference type="ChEBI" id="CHEBI:134065"/>
        <dbReference type="ChEBI" id="CHEBI:350546"/>
    </reaction>
    <physiologicalReaction direction="left-to-right" evidence="7">
        <dbReference type="Rhea" id="RHEA:51401"/>
    </physiologicalReaction>
</comment>
<sequence>MDGSKTYHVKLATEEDSEQIWEYTKKFFFPDEPLFQFLGLDQCISKDSFPTGGEERFSFIIAVDAYCNIIAICKIKLIKRDDPEVNLKSDNPKLQKIFDFIHYIDKEGDLFRKYPNVDQVLQVMRLSVDTSWRRRGVAQNLIMKVREIASNLDVPLIRMECSSYYSAQLALKMNFQCVYKKPYEEYLEHGKPIFSPEYPHKELGVYVYIM</sequence>
<reference evidence="14 15" key="1">
    <citation type="journal article" date="2024" name="Insects">
        <title>An Improved Chromosome-Level Genome Assembly of the Firefly Pyrocoelia pectoralis.</title>
        <authorList>
            <person name="Fu X."/>
            <person name="Meyer-Rochow V.B."/>
            <person name="Ballantyne L."/>
            <person name="Zhu X."/>
        </authorList>
    </citation>
    <scope>NUCLEOTIDE SEQUENCE [LARGE SCALE GENOMIC DNA]</scope>
    <source>
        <strain evidence="14">XCY_ONT2</strain>
    </source>
</reference>
<keyword evidence="1" id="KW-0808">Transferase</keyword>
<evidence type="ECO:0000256" key="13">
    <source>
        <dbReference type="ARBA" id="ARBA00052491"/>
    </source>
</evidence>
<evidence type="ECO:0000256" key="8">
    <source>
        <dbReference type="ARBA" id="ARBA00051284"/>
    </source>
</evidence>
<evidence type="ECO:0000256" key="11">
    <source>
        <dbReference type="ARBA" id="ARBA00052178"/>
    </source>
</evidence>
<dbReference type="GO" id="GO:0004059">
    <property type="term" value="F:aralkylamine N-acetyltransferase activity"/>
    <property type="evidence" value="ECO:0007669"/>
    <property type="project" value="UniProtKB-EC"/>
</dbReference>
<dbReference type="EC" id="2.3.1.87" evidence="5"/>
<evidence type="ECO:0000256" key="2">
    <source>
        <dbReference type="ARBA" id="ARBA00023315"/>
    </source>
</evidence>
<evidence type="ECO:0000256" key="12">
    <source>
        <dbReference type="ARBA" id="ARBA00052335"/>
    </source>
</evidence>
<comment type="catalytic activity">
    <reaction evidence="11">
        <text>serotonin + hexadecanoyl-CoA = N-hexadecanoyl-serotonin + CoA + H(+)</text>
        <dbReference type="Rhea" id="RHEA:51384"/>
        <dbReference type="ChEBI" id="CHEBI:15378"/>
        <dbReference type="ChEBI" id="CHEBI:57287"/>
        <dbReference type="ChEBI" id="CHEBI:57379"/>
        <dbReference type="ChEBI" id="CHEBI:134059"/>
        <dbReference type="ChEBI" id="CHEBI:350546"/>
    </reaction>
    <physiologicalReaction direction="left-to-right" evidence="11">
        <dbReference type="Rhea" id="RHEA:51385"/>
    </physiologicalReaction>
</comment>
<comment type="catalytic activity">
    <reaction evidence="6">
        <text>dopamine + (9Z)-octadecenoyl-CoA = N-(9Z-octadecanoyl)-dopamine + CoA + H(+)</text>
        <dbReference type="Rhea" id="RHEA:51380"/>
        <dbReference type="ChEBI" id="CHEBI:15378"/>
        <dbReference type="ChEBI" id="CHEBI:31883"/>
        <dbReference type="ChEBI" id="CHEBI:57287"/>
        <dbReference type="ChEBI" id="CHEBI:57387"/>
        <dbReference type="ChEBI" id="CHEBI:59905"/>
    </reaction>
    <physiologicalReaction direction="left-to-right" evidence="6">
        <dbReference type="Rhea" id="RHEA:51381"/>
    </physiologicalReaction>
</comment>
<dbReference type="PANTHER" id="PTHR20905">
    <property type="entry name" value="N-ACETYLTRANSFERASE-RELATED"/>
    <property type="match status" value="1"/>
</dbReference>
<organism evidence="14 15">
    <name type="scientific">Pyrocoelia pectoralis</name>
    <dbReference type="NCBI Taxonomy" id="417401"/>
    <lineage>
        <taxon>Eukaryota</taxon>
        <taxon>Metazoa</taxon>
        <taxon>Ecdysozoa</taxon>
        <taxon>Arthropoda</taxon>
        <taxon>Hexapoda</taxon>
        <taxon>Insecta</taxon>
        <taxon>Pterygota</taxon>
        <taxon>Neoptera</taxon>
        <taxon>Endopterygota</taxon>
        <taxon>Coleoptera</taxon>
        <taxon>Polyphaga</taxon>
        <taxon>Elateriformia</taxon>
        <taxon>Elateroidea</taxon>
        <taxon>Lampyridae</taxon>
        <taxon>Lampyrinae</taxon>
        <taxon>Pyrocoelia</taxon>
    </lineage>
</organism>
<keyword evidence="2" id="KW-0012">Acyltransferase</keyword>
<accession>A0AAN7ZMB8</accession>
<evidence type="ECO:0000256" key="7">
    <source>
        <dbReference type="ARBA" id="ARBA00050849"/>
    </source>
</evidence>
<evidence type="ECO:0000256" key="6">
    <source>
        <dbReference type="ARBA" id="ARBA00050189"/>
    </source>
</evidence>
<comment type="catalytic activity">
    <reaction evidence="8">
        <text>serotonin + (5Z,8Z,11Z,14Z)-eicosatetraenoyl-CoA = N-[(5Z,8Z,11Z,14Z)-eicosatetraenoyl]-serotonin + CoA + H(+)</text>
        <dbReference type="Rhea" id="RHEA:51396"/>
        <dbReference type="ChEBI" id="CHEBI:15378"/>
        <dbReference type="ChEBI" id="CHEBI:57287"/>
        <dbReference type="ChEBI" id="CHEBI:57368"/>
        <dbReference type="ChEBI" id="CHEBI:132255"/>
        <dbReference type="ChEBI" id="CHEBI:350546"/>
    </reaction>
    <physiologicalReaction direction="left-to-right" evidence="8">
        <dbReference type="Rhea" id="RHEA:51397"/>
    </physiologicalReaction>
</comment>
<evidence type="ECO:0000256" key="10">
    <source>
        <dbReference type="ARBA" id="ARBA00051823"/>
    </source>
</evidence>
<evidence type="ECO:0000313" key="15">
    <source>
        <dbReference type="Proteomes" id="UP001329430"/>
    </source>
</evidence>
<comment type="catalytic activity">
    <reaction evidence="10">
        <text>serotonin + (9Z)-octadecenoyl-CoA = N-(9Z-octadecenoyl)-serotonin + CoA + H(+)</text>
        <dbReference type="Rhea" id="RHEA:51392"/>
        <dbReference type="ChEBI" id="CHEBI:15378"/>
        <dbReference type="ChEBI" id="CHEBI:57287"/>
        <dbReference type="ChEBI" id="CHEBI:57387"/>
        <dbReference type="ChEBI" id="CHEBI:134064"/>
        <dbReference type="ChEBI" id="CHEBI:350546"/>
    </reaction>
    <physiologicalReaction direction="left-to-right" evidence="10">
        <dbReference type="Rhea" id="RHEA:51393"/>
    </physiologicalReaction>
</comment>
<dbReference type="CDD" id="cd04301">
    <property type="entry name" value="NAT_SF"/>
    <property type="match status" value="1"/>
</dbReference>